<protein>
    <submittedName>
        <fullName evidence="2">Uncharacterized protein</fullName>
    </submittedName>
</protein>
<name>A0A0D3IXQ2_EMIH1</name>
<feature type="coiled-coil region" evidence="1">
    <location>
        <begin position="2"/>
        <end position="73"/>
    </location>
</feature>
<proteinExistence type="predicted"/>
<reference evidence="2" key="2">
    <citation type="submission" date="2024-10" db="UniProtKB">
        <authorList>
            <consortium name="EnsemblProtists"/>
        </authorList>
    </citation>
    <scope>IDENTIFICATION</scope>
</reference>
<dbReference type="RefSeq" id="XP_005768466.1">
    <property type="nucleotide sequence ID" value="XM_005768409.1"/>
</dbReference>
<dbReference type="PaxDb" id="2903-EOD16037"/>
<evidence type="ECO:0000313" key="3">
    <source>
        <dbReference type="Proteomes" id="UP000013827"/>
    </source>
</evidence>
<dbReference type="EnsemblProtists" id="EOD16037">
    <property type="protein sequence ID" value="EOD16037"/>
    <property type="gene ID" value="EMIHUDRAFT_436686"/>
</dbReference>
<evidence type="ECO:0000313" key="2">
    <source>
        <dbReference type="EnsemblProtists" id="EOD16037"/>
    </source>
</evidence>
<dbReference type="KEGG" id="ehx:EMIHUDRAFT_436686"/>
<evidence type="ECO:0000256" key="1">
    <source>
        <dbReference type="SAM" id="Coils"/>
    </source>
</evidence>
<organism evidence="2 3">
    <name type="scientific">Emiliania huxleyi (strain CCMP1516)</name>
    <dbReference type="NCBI Taxonomy" id="280463"/>
    <lineage>
        <taxon>Eukaryota</taxon>
        <taxon>Haptista</taxon>
        <taxon>Haptophyta</taxon>
        <taxon>Prymnesiophyceae</taxon>
        <taxon>Isochrysidales</taxon>
        <taxon>Noelaerhabdaceae</taxon>
        <taxon>Emiliania</taxon>
    </lineage>
</organism>
<dbReference type="AlphaFoldDB" id="A0A0D3IXQ2"/>
<dbReference type="Proteomes" id="UP000013827">
    <property type="component" value="Unassembled WGS sequence"/>
</dbReference>
<dbReference type="HOGENOM" id="CLU_1942046_0_0_1"/>
<keyword evidence="1" id="KW-0175">Coiled coil</keyword>
<dbReference type="KEGG" id="ehx:EMIHUDRAFT_440339"/>
<dbReference type="RefSeq" id="XP_005790129.1">
    <property type="nucleotide sequence ID" value="XM_005790072.1"/>
</dbReference>
<dbReference type="GeneID" id="17262142"/>
<dbReference type="GeneID" id="17282969"/>
<keyword evidence="3" id="KW-1185">Reference proteome</keyword>
<reference evidence="3" key="1">
    <citation type="journal article" date="2013" name="Nature">
        <title>Pan genome of the phytoplankton Emiliania underpins its global distribution.</title>
        <authorList>
            <person name="Read B.A."/>
            <person name="Kegel J."/>
            <person name="Klute M.J."/>
            <person name="Kuo A."/>
            <person name="Lefebvre S.C."/>
            <person name="Maumus F."/>
            <person name="Mayer C."/>
            <person name="Miller J."/>
            <person name="Monier A."/>
            <person name="Salamov A."/>
            <person name="Young J."/>
            <person name="Aguilar M."/>
            <person name="Claverie J.M."/>
            <person name="Frickenhaus S."/>
            <person name="Gonzalez K."/>
            <person name="Herman E.K."/>
            <person name="Lin Y.C."/>
            <person name="Napier J."/>
            <person name="Ogata H."/>
            <person name="Sarno A.F."/>
            <person name="Shmutz J."/>
            <person name="Schroeder D."/>
            <person name="de Vargas C."/>
            <person name="Verret F."/>
            <person name="von Dassow P."/>
            <person name="Valentin K."/>
            <person name="Van de Peer Y."/>
            <person name="Wheeler G."/>
            <person name="Dacks J.B."/>
            <person name="Delwiche C.F."/>
            <person name="Dyhrman S.T."/>
            <person name="Glockner G."/>
            <person name="John U."/>
            <person name="Richards T."/>
            <person name="Worden A.Z."/>
            <person name="Zhang X."/>
            <person name="Grigoriev I.V."/>
            <person name="Allen A.E."/>
            <person name="Bidle K."/>
            <person name="Borodovsky M."/>
            <person name="Bowler C."/>
            <person name="Brownlee C."/>
            <person name="Cock J.M."/>
            <person name="Elias M."/>
            <person name="Gladyshev V.N."/>
            <person name="Groth M."/>
            <person name="Guda C."/>
            <person name="Hadaegh A."/>
            <person name="Iglesias-Rodriguez M.D."/>
            <person name="Jenkins J."/>
            <person name="Jones B.M."/>
            <person name="Lawson T."/>
            <person name="Leese F."/>
            <person name="Lindquist E."/>
            <person name="Lobanov A."/>
            <person name="Lomsadze A."/>
            <person name="Malik S.B."/>
            <person name="Marsh M.E."/>
            <person name="Mackinder L."/>
            <person name="Mock T."/>
            <person name="Mueller-Roeber B."/>
            <person name="Pagarete A."/>
            <person name="Parker M."/>
            <person name="Probert I."/>
            <person name="Quesneville H."/>
            <person name="Raines C."/>
            <person name="Rensing S.A."/>
            <person name="Riano-Pachon D.M."/>
            <person name="Richier S."/>
            <person name="Rokitta S."/>
            <person name="Shiraiwa Y."/>
            <person name="Soanes D.M."/>
            <person name="van der Giezen M."/>
            <person name="Wahlund T.M."/>
            <person name="Williams B."/>
            <person name="Wilson W."/>
            <person name="Wolfe G."/>
            <person name="Wurch L.L."/>
        </authorList>
    </citation>
    <scope>NUCLEOTIDE SEQUENCE</scope>
</reference>
<sequence>MLEKQMRECDAAAEAARQAARQAAEAAAEAAAAEAVAAEAAAEAAAAEAAAEVAAAEAAMAELRRERAALDSATLPQKVDAICIALEIPREGATSTIGGAVAKANAMAGLEDVGGLLRQVERLLDTLIGA</sequence>
<dbReference type="EnsemblProtists" id="EOD37700">
    <property type="protein sequence ID" value="EOD37700"/>
    <property type="gene ID" value="EMIHUDRAFT_440339"/>
</dbReference>
<accession>A0A0D3IXQ2</accession>